<sequence>MKISITSALSMIFLTFVCVLFINVMSAQMQIAKLNDFHYGVVHELESSDFSPAVIDQLTHAANYDVRIENRGVKDDLRIYQIITSGSVRMPLFHYEKTYVKESSAR</sequence>
<evidence type="ECO:0000313" key="2">
    <source>
        <dbReference type="Proteomes" id="UP000030008"/>
    </source>
</evidence>
<accession>A0A099I7M6</accession>
<comment type="caution">
    <text evidence="1">The sequence shown here is derived from an EMBL/GenBank/DDBJ whole genome shotgun (WGS) entry which is preliminary data.</text>
</comment>
<proteinExistence type="predicted"/>
<reference evidence="1 2" key="1">
    <citation type="submission" date="2014-08" db="EMBL/GenBank/DDBJ databases">
        <title>Clostridium innocuum, an unnegligible vancomycin-resistant pathogen causing extra-intestinal infections.</title>
        <authorList>
            <person name="Feng Y."/>
            <person name="Chiu C.-H."/>
        </authorList>
    </citation>
    <scope>NUCLEOTIDE SEQUENCE [LARGE SCALE GENOMIC DNA]</scope>
    <source>
        <strain evidence="1 2">AN88</strain>
    </source>
</reference>
<dbReference type="RefSeq" id="WP_044905111.1">
    <property type="nucleotide sequence ID" value="NZ_JQIF01000039.1"/>
</dbReference>
<name>A0A099I7M6_CLOIN</name>
<dbReference type="EMBL" id="JQIF01000039">
    <property type="protein sequence ID" value="KGJ53571.1"/>
    <property type="molecule type" value="Genomic_DNA"/>
</dbReference>
<dbReference type="Proteomes" id="UP000030008">
    <property type="component" value="Unassembled WGS sequence"/>
</dbReference>
<dbReference type="AlphaFoldDB" id="A0A099I7M6"/>
<gene>
    <name evidence="1" type="ORF">CIAN88_09160</name>
</gene>
<organism evidence="1 2">
    <name type="scientific">Clostridium innocuum</name>
    <dbReference type="NCBI Taxonomy" id="1522"/>
    <lineage>
        <taxon>Bacteria</taxon>
        <taxon>Bacillati</taxon>
        <taxon>Bacillota</taxon>
        <taxon>Clostridia</taxon>
        <taxon>Eubacteriales</taxon>
        <taxon>Clostridiaceae</taxon>
        <taxon>Clostridium</taxon>
    </lineage>
</organism>
<evidence type="ECO:0000313" key="1">
    <source>
        <dbReference type="EMBL" id="KGJ53571.1"/>
    </source>
</evidence>
<protein>
    <submittedName>
        <fullName evidence="1">Uncharacterized protein</fullName>
    </submittedName>
</protein>